<evidence type="ECO:0000313" key="1">
    <source>
        <dbReference type="EMBL" id="BCJ32596.1"/>
    </source>
</evidence>
<proteinExistence type="predicted"/>
<organism evidence="1 2">
    <name type="scientific">Actinocatenispora thailandica</name>
    <dbReference type="NCBI Taxonomy" id="227318"/>
    <lineage>
        <taxon>Bacteria</taxon>
        <taxon>Bacillati</taxon>
        <taxon>Actinomycetota</taxon>
        <taxon>Actinomycetes</taxon>
        <taxon>Micromonosporales</taxon>
        <taxon>Micromonosporaceae</taxon>
        <taxon>Actinocatenispora</taxon>
    </lineage>
</organism>
<evidence type="ECO:0000313" key="2">
    <source>
        <dbReference type="Proteomes" id="UP000611640"/>
    </source>
</evidence>
<name>A0A7R7DJG0_9ACTN</name>
<dbReference type="Proteomes" id="UP000611640">
    <property type="component" value="Chromosome"/>
</dbReference>
<reference evidence="1 2" key="1">
    <citation type="submission" date="2020-08" db="EMBL/GenBank/DDBJ databases">
        <title>Whole genome shotgun sequence of Actinocatenispora thailandica NBRC 105041.</title>
        <authorList>
            <person name="Komaki H."/>
            <person name="Tamura T."/>
        </authorList>
    </citation>
    <scope>NUCLEOTIDE SEQUENCE [LARGE SCALE GENOMIC DNA]</scope>
    <source>
        <strain evidence="1 2">NBRC 105041</strain>
    </source>
</reference>
<accession>A0A7R7DJG0</accession>
<keyword evidence="2" id="KW-1185">Reference proteome</keyword>
<gene>
    <name evidence="1" type="ORF">Athai_00990</name>
</gene>
<dbReference type="AlphaFoldDB" id="A0A7R7DJG0"/>
<protein>
    <submittedName>
        <fullName evidence="1">Uncharacterized protein</fullName>
    </submittedName>
</protein>
<dbReference type="KEGG" id="atl:Athai_00990"/>
<sequence length="45" mass="4828">MVWAPKMAVQWGSRETFSLAAPTRCPECLGTGWFELARAKAGGTG</sequence>
<dbReference type="EMBL" id="AP023355">
    <property type="protein sequence ID" value="BCJ32596.1"/>
    <property type="molecule type" value="Genomic_DNA"/>
</dbReference>